<dbReference type="GeneID" id="81404552"/>
<sequence>MEQVDVAIIGAGWHGIAAAKTYHAAYPSQKMVILDGASSVGGVWAKDRIYHGLKTNNVLGSYEFSDFPMSEEYFAVRQGQHIPGDVVCAYFEASIKKFELGDKLRLNCRVESAEYASDHSWTLSIIEGSPQARRNFLKTSKLIVAAGLTSRPFMPQFAGVDDFRSDSQLLHFHDFVSHEADILESETRVTVLGGSKSAWDVVYSCATRGLVVDWVIRESGNGPTWMAPAYVGWPFKRLLESFPVTRLFSLFSPCAWNLEAGTLYTWLHSSWLGRKIVDAFWGMMQLSLEKANGYREHSETQKLRPSVSPFWVATSLGILNYPTDFFDLVRKGKIRVHIADIDRLSRRRVHLSNQEELDTDVLICCTGWEEMPGIRFLPEDVSAKLGFPGNPDVIPRHLREEVNQLIHYQFPKLRDQPPFTRGHAPDRRPLRLARFMVPVTMFQDRSIVLLGYTMSLNTTLLAEVQALWAAAFLNNEFLVVSPLTTMTIADWMLETTKHTEFGRWRSPRANGGHRYPNFVFDILPYLDLLLRDLGISPRRKAGFWAHWMQPHGINDYHGLVTEWRAAIRYTQEKQQTTNVAIFD</sequence>
<proteinExistence type="predicted"/>
<comment type="caution">
    <text evidence="4">The sequence shown here is derived from an EMBL/GenBank/DDBJ whole genome shotgun (WGS) entry which is preliminary data.</text>
</comment>
<keyword evidence="3" id="KW-0560">Oxidoreductase</keyword>
<dbReference type="GO" id="GO:0016491">
    <property type="term" value="F:oxidoreductase activity"/>
    <property type="evidence" value="ECO:0007669"/>
    <property type="project" value="UniProtKB-KW"/>
</dbReference>
<dbReference type="SUPFAM" id="SSF51905">
    <property type="entry name" value="FAD/NAD(P)-binding domain"/>
    <property type="match status" value="2"/>
</dbReference>
<dbReference type="InterPro" id="IPR036188">
    <property type="entry name" value="FAD/NAD-bd_sf"/>
</dbReference>
<dbReference type="OrthoDB" id="2915840at2759"/>
<dbReference type="Proteomes" id="UP001149079">
    <property type="component" value="Unassembled WGS sequence"/>
</dbReference>
<dbReference type="EMBL" id="JAPQKL010000004">
    <property type="protein sequence ID" value="KAJ5135360.1"/>
    <property type="molecule type" value="Genomic_DNA"/>
</dbReference>
<keyword evidence="2" id="KW-0274">FAD</keyword>
<gene>
    <name evidence="4" type="ORF">N7515_004638</name>
</gene>
<dbReference type="Gene3D" id="3.50.50.60">
    <property type="entry name" value="FAD/NAD(P)-binding domain"/>
    <property type="match status" value="1"/>
</dbReference>
<evidence type="ECO:0000256" key="2">
    <source>
        <dbReference type="ARBA" id="ARBA00022827"/>
    </source>
</evidence>
<evidence type="ECO:0000256" key="3">
    <source>
        <dbReference type="ARBA" id="ARBA00023002"/>
    </source>
</evidence>
<evidence type="ECO:0000256" key="1">
    <source>
        <dbReference type="ARBA" id="ARBA00022630"/>
    </source>
</evidence>
<organism evidence="4 5">
    <name type="scientific">Penicillium bovifimosum</name>
    <dbReference type="NCBI Taxonomy" id="126998"/>
    <lineage>
        <taxon>Eukaryota</taxon>
        <taxon>Fungi</taxon>
        <taxon>Dikarya</taxon>
        <taxon>Ascomycota</taxon>
        <taxon>Pezizomycotina</taxon>
        <taxon>Eurotiomycetes</taxon>
        <taxon>Eurotiomycetidae</taxon>
        <taxon>Eurotiales</taxon>
        <taxon>Aspergillaceae</taxon>
        <taxon>Penicillium</taxon>
    </lineage>
</organism>
<keyword evidence="1" id="KW-0285">Flavoprotein</keyword>
<evidence type="ECO:0000313" key="5">
    <source>
        <dbReference type="Proteomes" id="UP001149079"/>
    </source>
</evidence>
<protein>
    <submittedName>
        <fullName evidence="4">FAD/NAD(P)-binding domain-containing protein</fullName>
    </submittedName>
</protein>
<evidence type="ECO:0000313" key="4">
    <source>
        <dbReference type="EMBL" id="KAJ5135360.1"/>
    </source>
</evidence>
<dbReference type="RefSeq" id="XP_056522332.1">
    <property type="nucleotide sequence ID" value="XM_056665382.1"/>
</dbReference>
<dbReference type="PANTHER" id="PTHR23023">
    <property type="entry name" value="DIMETHYLANILINE MONOOXYGENASE"/>
    <property type="match status" value="1"/>
</dbReference>
<dbReference type="Pfam" id="PF13738">
    <property type="entry name" value="Pyr_redox_3"/>
    <property type="match status" value="1"/>
</dbReference>
<dbReference type="AlphaFoldDB" id="A0A9W9L2L9"/>
<keyword evidence="5" id="KW-1185">Reference proteome</keyword>
<accession>A0A9W9L2L9</accession>
<dbReference type="InterPro" id="IPR050346">
    <property type="entry name" value="FMO-like"/>
</dbReference>
<name>A0A9W9L2L9_9EURO</name>
<reference evidence="4" key="2">
    <citation type="journal article" date="2023" name="IMA Fungus">
        <title>Comparative genomic study of the Penicillium genus elucidates a diverse pangenome and 15 lateral gene transfer events.</title>
        <authorList>
            <person name="Petersen C."/>
            <person name="Sorensen T."/>
            <person name="Nielsen M.R."/>
            <person name="Sondergaard T.E."/>
            <person name="Sorensen J.L."/>
            <person name="Fitzpatrick D.A."/>
            <person name="Frisvad J.C."/>
            <person name="Nielsen K.L."/>
        </authorList>
    </citation>
    <scope>NUCLEOTIDE SEQUENCE</scope>
    <source>
        <strain evidence="4">IBT 22155</strain>
    </source>
</reference>
<reference evidence="4" key="1">
    <citation type="submission" date="2022-11" db="EMBL/GenBank/DDBJ databases">
        <authorList>
            <person name="Petersen C."/>
        </authorList>
    </citation>
    <scope>NUCLEOTIDE SEQUENCE</scope>
    <source>
        <strain evidence="4">IBT 22155</strain>
    </source>
</reference>